<evidence type="ECO:0000313" key="2">
    <source>
        <dbReference type="EMBL" id="RMZ03087.1"/>
    </source>
</evidence>
<gene>
    <name evidence="2" type="ORF">D0864_03042</name>
</gene>
<proteinExistence type="predicted"/>
<dbReference type="Proteomes" id="UP000269539">
    <property type="component" value="Unassembled WGS sequence"/>
</dbReference>
<reference evidence="2 3" key="1">
    <citation type="journal article" date="2018" name="BMC Genomics">
        <title>Genomic evidence for intraspecific hybridization in a clonal and extremely halotolerant yeast.</title>
        <authorList>
            <person name="Gostincar C."/>
            <person name="Stajich J.E."/>
            <person name="Zupancic J."/>
            <person name="Zalar P."/>
            <person name="Gunde-Cimerman N."/>
        </authorList>
    </citation>
    <scope>NUCLEOTIDE SEQUENCE [LARGE SCALE GENOMIC DNA]</scope>
    <source>
        <strain evidence="2 3">EXF-10513</strain>
    </source>
</reference>
<feature type="region of interest" description="Disordered" evidence="1">
    <location>
        <begin position="456"/>
        <end position="493"/>
    </location>
</feature>
<feature type="compositionally biased region" description="Pro residues" evidence="1">
    <location>
        <begin position="67"/>
        <end position="80"/>
    </location>
</feature>
<name>A0A3M7GQN0_HORWE</name>
<feature type="region of interest" description="Disordered" evidence="1">
    <location>
        <begin position="1"/>
        <end position="213"/>
    </location>
</feature>
<feature type="compositionally biased region" description="Low complexity" evidence="1">
    <location>
        <begin position="29"/>
        <end position="46"/>
    </location>
</feature>
<feature type="compositionally biased region" description="Polar residues" evidence="1">
    <location>
        <begin position="139"/>
        <end position="149"/>
    </location>
</feature>
<feature type="compositionally biased region" description="Low complexity" evidence="1">
    <location>
        <begin position="57"/>
        <end position="66"/>
    </location>
</feature>
<dbReference type="AlphaFoldDB" id="A0A3M7GQN0"/>
<feature type="compositionally biased region" description="Pro residues" evidence="1">
    <location>
        <begin position="117"/>
        <end position="126"/>
    </location>
</feature>
<feature type="compositionally biased region" description="Low complexity" evidence="1">
    <location>
        <begin position="105"/>
        <end position="116"/>
    </location>
</feature>
<organism evidence="2 3">
    <name type="scientific">Hortaea werneckii</name>
    <name type="common">Black yeast</name>
    <name type="synonym">Cladosporium werneckii</name>
    <dbReference type="NCBI Taxonomy" id="91943"/>
    <lineage>
        <taxon>Eukaryota</taxon>
        <taxon>Fungi</taxon>
        <taxon>Dikarya</taxon>
        <taxon>Ascomycota</taxon>
        <taxon>Pezizomycotina</taxon>
        <taxon>Dothideomycetes</taxon>
        <taxon>Dothideomycetidae</taxon>
        <taxon>Mycosphaerellales</taxon>
        <taxon>Teratosphaeriaceae</taxon>
        <taxon>Hortaea</taxon>
    </lineage>
</organism>
<evidence type="ECO:0000256" key="1">
    <source>
        <dbReference type="SAM" id="MobiDB-lite"/>
    </source>
</evidence>
<dbReference type="EMBL" id="QWIO01000225">
    <property type="protein sequence ID" value="RMZ03087.1"/>
    <property type="molecule type" value="Genomic_DNA"/>
</dbReference>
<feature type="compositionally biased region" description="Basic and acidic residues" evidence="1">
    <location>
        <begin position="456"/>
        <end position="466"/>
    </location>
</feature>
<dbReference type="PRINTS" id="PR01217">
    <property type="entry name" value="PRICHEXTENSN"/>
</dbReference>
<feature type="region of interest" description="Disordered" evidence="1">
    <location>
        <begin position="545"/>
        <end position="566"/>
    </location>
</feature>
<protein>
    <recommendedName>
        <fullName evidence="4">Zn(2)-C6 fungal-type domain-containing protein</fullName>
    </recommendedName>
</protein>
<comment type="caution">
    <text evidence="2">The sequence shown here is derived from an EMBL/GenBank/DDBJ whole genome shotgun (WGS) entry which is preliminary data.</text>
</comment>
<accession>A0A3M7GQN0</accession>
<evidence type="ECO:0008006" key="4">
    <source>
        <dbReference type="Google" id="ProtNLM"/>
    </source>
</evidence>
<evidence type="ECO:0000313" key="3">
    <source>
        <dbReference type="Proteomes" id="UP000269539"/>
    </source>
</evidence>
<feature type="compositionally biased region" description="Pro residues" evidence="1">
    <location>
        <begin position="89"/>
        <end position="104"/>
    </location>
</feature>
<sequence length="645" mass="71559">MSHPPPNWPPWGYQQPPYDYNPNQPPMNQPTQGQPQQPQPIINYNITFGGGAPPSAPQQQQQQQQQPPQPLPPPPNPMYPGYPGYPRYPNQPPMYAQPPPPPHAAAPSYYPTYPGYPAYPPYPPQGYPAAPKPDDPAMTSGSVRTVSHSPDSDVGALAETLAASKPLDSYQTPVPSPKLSRKKKGKAAATDDKPAATPGRSENTGRGAPAPWQVPQSLATSKHADLGVIQREQAAQRTEVGKLQTAATDFRSKNPEKSFKAPEHLQLHRFTQPQHVAGLVTKDRLGRLFLGPDDWETFPVDGSDGEKREWMQQHGFYVCCVECKVLNRDCTHTYPCAECKANGQKCRLVEPGHTEDVCRFGMTCEEPHSDYLDFLDAYLEAPKDFVIHWEFPKYLTRSTAHGCQRNGKPCSLRQMPLKGIALPFSRTNPNGYKTDYPPKWICDEFNPPVYQKKKKEIDAYHQHQSERSVPPKSTAPPPPASNAGGQPVTMSAKETEEMCNTLPVPDHLKKVYDGDTRAWLRADPGAVHAAWRKFKSRRAASNPYGRLTDIGSRLPSKTASPRPELNPQQAAAANRWNSMATGFAAEVQRVSDNYFVDKAAREKMEADFVEEMKAATPSKVSGVADRFLKASAPELFDTDDEENKK</sequence>
<dbReference type="VEuPathDB" id="FungiDB:BTJ68_14844"/>
<feature type="compositionally biased region" description="Low complexity" evidence="1">
    <location>
        <begin position="13"/>
        <end position="22"/>
    </location>
</feature>